<comment type="cofactor">
    <cofactor evidence="1">
        <name>a divalent metal cation</name>
        <dbReference type="ChEBI" id="CHEBI:60240"/>
    </cofactor>
</comment>
<accession>A0A7D9L794</accession>
<name>A0A7D9L794_PARCT</name>
<dbReference type="GO" id="GO:0046872">
    <property type="term" value="F:metal ion binding"/>
    <property type="evidence" value="ECO:0007669"/>
    <property type="project" value="UniProtKB-KW"/>
</dbReference>
<organism evidence="8 9">
    <name type="scientific">Paramuricea clavata</name>
    <name type="common">Red gorgonian</name>
    <name type="synonym">Violescent sea-whip</name>
    <dbReference type="NCBI Taxonomy" id="317549"/>
    <lineage>
        <taxon>Eukaryota</taxon>
        <taxon>Metazoa</taxon>
        <taxon>Cnidaria</taxon>
        <taxon>Anthozoa</taxon>
        <taxon>Octocorallia</taxon>
        <taxon>Malacalcyonacea</taxon>
        <taxon>Plexauridae</taxon>
        <taxon>Paramuricea</taxon>
    </lineage>
</organism>
<dbReference type="Pfam" id="PF13359">
    <property type="entry name" value="DDE_Tnp_4"/>
    <property type="match status" value="1"/>
</dbReference>
<dbReference type="PANTHER" id="PTHR22930:SF85">
    <property type="entry name" value="GH03217P-RELATED"/>
    <property type="match status" value="1"/>
</dbReference>
<evidence type="ECO:0000256" key="4">
    <source>
        <dbReference type="ARBA" id="ARBA00022722"/>
    </source>
</evidence>
<dbReference type="OrthoDB" id="6627079at2759"/>
<keyword evidence="5" id="KW-0479">Metal-binding</keyword>
<evidence type="ECO:0000256" key="5">
    <source>
        <dbReference type="ARBA" id="ARBA00022723"/>
    </source>
</evidence>
<gene>
    <name evidence="8" type="ORF">PACLA_8A041553</name>
</gene>
<sequence length="300" mass="34261">MSGLGIATIQGIVIEVCKAIVSNVWDSSVTAHFPSSQEHVKEKIMDMEEIWQFPCCWAAVDGCHISIKCPDGGAEAAKEYHNFKNFYSIVLMGLVDAKYRFVWASVGFPGNTHDAMILQATQLWKDIHENNIIPLISKEIGKVEVCPLVVADSAFPFTSWIMKPYTCAVLTPEQRYFNYRLSRARMVTECAYGQLKGRFRVLFRKCECNEQTMKTVTLACIVLHNTCIEYNEPFPQQLDIATDVTTLERRDRETVRDLLNMRTCEKVKDTSVQAGKIREALKEKLWKKNKDMECVDKIDP</sequence>
<evidence type="ECO:0000313" key="8">
    <source>
        <dbReference type="EMBL" id="CAB4027756.1"/>
    </source>
</evidence>
<evidence type="ECO:0000256" key="3">
    <source>
        <dbReference type="ARBA" id="ARBA00006958"/>
    </source>
</evidence>
<keyword evidence="4" id="KW-0540">Nuclease</keyword>
<evidence type="ECO:0000256" key="7">
    <source>
        <dbReference type="ARBA" id="ARBA00023242"/>
    </source>
</evidence>
<dbReference type="InterPro" id="IPR027806">
    <property type="entry name" value="HARBI1_dom"/>
</dbReference>
<keyword evidence="6" id="KW-0378">Hydrolase</keyword>
<dbReference type="PANTHER" id="PTHR22930">
    <property type="match status" value="1"/>
</dbReference>
<proteinExistence type="inferred from homology"/>
<dbReference type="AlphaFoldDB" id="A0A7D9L794"/>
<protein>
    <submittedName>
        <fullName evidence="8">Uncharacterized protein</fullName>
    </submittedName>
</protein>
<dbReference type="GO" id="GO:0004518">
    <property type="term" value="F:nuclease activity"/>
    <property type="evidence" value="ECO:0007669"/>
    <property type="project" value="UniProtKB-KW"/>
</dbReference>
<comment type="caution">
    <text evidence="8">The sequence shown here is derived from an EMBL/GenBank/DDBJ whole genome shotgun (WGS) entry which is preliminary data.</text>
</comment>
<dbReference type="GO" id="GO:0016787">
    <property type="term" value="F:hydrolase activity"/>
    <property type="evidence" value="ECO:0007669"/>
    <property type="project" value="UniProtKB-KW"/>
</dbReference>
<evidence type="ECO:0000313" key="9">
    <source>
        <dbReference type="Proteomes" id="UP001152795"/>
    </source>
</evidence>
<evidence type="ECO:0000256" key="2">
    <source>
        <dbReference type="ARBA" id="ARBA00004123"/>
    </source>
</evidence>
<dbReference type="EMBL" id="CACRXK020015001">
    <property type="protein sequence ID" value="CAB4027756.1"/>
    <property type="molecule type" value="Genomic_DNA"/>
</dbReference>
<dbReference type="InterPro" id="IPR045249">
    <property type="entry name" value="HARBI1-like"/>
</dbReference>
<evidence type="ECO:0000256" key="1">
    <source>
        <dbReference type="ARBA" id="ARBA00001968"/>
    </source>
</evidence>
<comment type="subcellular location">
    <subcellularLocation>
        <location evidence="2">Nucleus</location>
    </subcellularLocation>
</comment>
<comment type="similarity">
    <text evidence="3">Belongs to the HARBI1 family.</text>
</comment>
<keyword evidence="7" id="KW-0539">Nucleus</keyword>
<dbReference type="Proteomes" id="UP001152795">
    <property type="component" value="Unassembled WGS sequence"/>
</dbReference>
<dbReference type="GO" id="GO:0005634">
    <property type="term" value="C:nucleus"/>
    <property type="evidence" value="ECO:0007669"/>
    <property type="project" value="UniProtKB-SubCell"/>
</dbReference>
<keyword evidence="9" id="KW-1185">Reference proteome</keyword>
<reference evidence="8" key="1">
    <citation type="submission" date="2020-04" db="EMBL/GenBank/DDBJ databases">
        <authorList>
            <person name="Alioto T."/>
            <person name="Alioto T."/>
            <person name="Gomez Garrido J."/>
        </authorList>
    </citation>
    <scope>NUCLEOTIDE SEQUENCE</scope>
    <source>
        <strain evidence="8">A484AB</strain>
    </source>
</reference>
<evidence type="ECO:0000256" key="6">
    <source>
        <dbReference type="ARBA" id="ARBA00022801"/>
    </source>
</evidence>